<dbReference type="PROSITE" id="PS51257">
    <property type="entry name" value="PROKAR_LIPOPROTEIN"/>
    <property type="match status" value="1"/>
</dbReference>
<name>A0A7X1NWP4_9DEIO</name>
<feature type="chain" id="PRO_5031367357" description="Lipoprotein" evidence="1">
    <location>
        <begin position="22"/>
        <end position="249"/>
    </location>
</feature>
<evidence type="ECO:0000313" key="3">
    <source>
        <dbReference type="Proteomes" id="UP000484842"/>
    </source>
</evidence>
<feature type="signal peptide" evidence="1">
    <location>
        <begin position="1"/>
        <end position="21"/>
    </location>
</feature>
<gene>
    <name evidence="2" type="ORF">F8S09_09180</name>
</gene>
<protein>
    <recommendedName>
        <fullName evidence="4">Lipoprotein</fullName>
    </recommendedName>
</protein>
<sequence length="249" mass="25277">MRPLLWLTPLPLLAACAPATSSDTASRAALTVPAFDAVFSADGVAWIEAGRACVARVPSYRATCPRLPGPAVAVAWNDGDAWVALPGAGILLTLDRAARSVPVGRVVALSSTRAYREDGTAVTYAGQPARGVAGAPTAAVTGGDGEDYALVAGTLRRVADGAVVEVSPLPVLAATPTGAATFTLPTAATRVDRFRLTGEALQRLDASGRVLARVPHGPGRVGLVGADVVTVAPGGAVRVFGTDLEPVRR</sequence>
<dbReference type="RefSeq" id="WP_152871191.1">
    <property type="nucleotide sequence ID" value="NZ_WBSL01000003.1"/>
</dbReference>
<reference evidence="2 3" key="1">
    <citation type="submission" date="2019-10" db="EMBL/GenBank/DDBJ databases">
        <title>Deinococcus sp. isolated from soil.</title>
        <authorList>
            <person name="Li Y."/>
            <person name="Wang J."/>
        </authorList>
    </citation>
    <scope>NUCLEOTIDE SEQUENCE [LARGE SCALE GENOMIC DNA]</scope>
    <source>
        <strain evidence="2 3">SDU3-2</strain>
    </source>
</reference>
<dbReference type="EMBL" id="WBSL01000003">
    <property type="protein sequence ID" value="MPY66859.1"/>
    <property type="molecule type" value="Genomic_DNA"/>
</dbReference>
<dbReference type="Proteomes" id="UP000484842">
    <property type="component" value="Unassembled WGS sequence"/>
</dbReference>
<comment type="caution">
    <text evidence="2">The sequence shown here is derived from an EMBL/GenBank/DDBJ whole genome shotgun (WGS) entry which is preliminary data.</text>
</comment>
<dbReference type="AlphaFoldDB" id="A0A7X1NWP4"/>
<evidence type="ECO:0008006" key="4">
    <source>
        <dbReference type="Google" id="ProtNLM"/>
    </source>
</evidence>
<evidence type="ECO:0000313" key="2">
    <source>
        <dbReference type="EMBL" id="MPY66859.1"/>
    </source>
</evidence>
<proteinExistence type="predicted"/>
<evidence type="ECO:0000256" key="1">
    <source>
        <dbReference type="SAM" id="SignalP"/>
    </source>
</evidence>
<organism evidence="2 3">
    <name type="scientific">Deinococcus terrestris</name>
    <dbReference type="NCBI Taxonomy" id="2651870"/>
    <lineage>
        <taxon>Bacteria</taxon>
        <taxon>Thermotogati</taxon>
        <taxon>Deinococcota</taxon>
        <taxon>Deinococci</taxon>
        <taxon>Deinococcales</taxon>
        <taxon>Deinococcaceae</taxon>
        <taxon>Deinococcus</taxon>
    </lineage>
</organism>
<keyword evidence="1" id="KW-0732">Signal</keyword>
<keyword evidence="3" id="KW-1185">Reference proteome</keyword>
<accession>A0A7X1NWP4</accession>